<dbReference type="Proteomes" id="UP000216151">
    <property type="component" value="Unassembled WGS sequence"/>
</dbReference>
<organism evidence="3 4">
    <name type="scientific">Acetobacter fabarum</name>
    <dbReference type="NCBI Taxonomy" id="483199"/>
    <lineage>
        <taxon>Bacteria</taxon>
        <taxon>Pseudomonadati</taxon>
        <taxon>Pseudomonadota</taxon>
        <taxon>Alphaproteobacteria</taxon>
        <taxon>Acetobacterales</taxon>
        <taxon>Acetobacteraceae</taxon>
        <taxon>Acetobacter</taxon>
    </lineage>
</organism>
<dbReference type="PANTHER" id="PTHR34219:SF9">
    <property type="entry name" value="IRON-REGULATED INNER MEMBRANE PROTEIN"/>
    <property type="match status" value="1"/>
</dbReference>
<dbReference type="PANTHER" id="PTHR34219">
    <property type="entry name" value="IRON-REGULATED INNER MEMBRANE PROTEIN-RELATED"/>
    <property type="match status" value="1"/>
</dbReference>
<keyword evidence="2" id="KW-1133">Transmembrane helix</keyword>
<feature type="transmembrane region" description="Helical" evidence="2">
    <location>
        <begin position="14"/>
        <end position="33"/>
    </location>
</feature>
<dbReference type="AlphaFoldDB" id="A0A269XWB5"/>
<dbReference type="EMBL" id="NCXK01000016">
    <property type="protein sequence ID" value="PAK77584.1"/>
    <property type="molecule type" value="Genomic_DNA"/>
</dbReference>
<evidence type="ECO:0008006" key="5">
    <source>
        <dbReference type="Google" id="ProtNLM"/>
    </source>
</evidence>
<evidence type="ECO:0000256" key="1">
    <source>
        <dbReference type="SAM" id="MobiDB-lite"/>
    </source>
</evidence>
<keyword evidence="4" id="KW-1185">Reference proteome</keyword>
<feature type="region of interest" description="Disordered" evidence="1">
    <location>
        <begin position="237"/>
        <end position="259"/>
    </location>
</feature>
<dbReference type="RefSeq" id="WP_095350096.1">
    <property type="nucleotide sequence ID" value="NZ_NCXK01000016.1"/>
</dbReference>
<reference evidence="3 4" key="1">
    <citation type="submission" date="2017-04" db="EMBL/GenBank/DDBJ databases">
        <title>Kefir bacterial isolates.</title>
        <authorList>
            <person name="Kim Y."/>
            <person name="Blasche S."/>
            <person name="Patil K.R."/>
        </authorList>
    </citation>
    <scope>NUCLEOTIDE SEQUENCE [LARGE SCALE GENOMIC DNA]</scope>
    <source>
        <strain evidence="3 4">KR</strain>
    </source>
</reference>
<dbReference type="OrthoDB" id="6307929at2"/>
<comment type="caution">
    <text evidence="3">The sequence shown here is derived from an EMBL/GenBank/DDBJ whole genome shotgun (WGS) entry which is preliminary data.</text>
</comment>
<evidence type="ECO:0000256" key="2">
    <source>
        <dbReference type="SAM" id="Phobius"/>
    </source>
</evidence>
<keyword evidence="2" id="KW-0472">Membrane</keyword>
<gene>
    <name evidence="3" type="ORF">B8X00_10340</name>
</gene>
<dbReference type="InterPro" id="IPR005625">
    <property type="entry name" value="PepSY-ass_TM"/>
</dbReference>
<feature type="transmembrane region" description="Helical" evidence="2">
    <location>
        <begin position="152"/>
        <end position="176"/>
    </location>
</feature>
<keyword evidence="2" id="KW-0812">Transmembrane</keyword>
<feature type="transmembrane region" description="Helical" evidence="2">
    <location>
        <begin position="196"/>
        <end position="220"/>
    </location>
</feature>
<dbReference type="Pfam" id="PF03929">
    <property type="entry name" value="PepSY_TM"/>
    <property type="match status" value="1"/>
</dbReference>
<protein>
    <recommendedName>
        <fullName evidence="5">Peptidase</fullName>
    </recommendedName>
</protein>
<evidence type="ECO:0000313" key="3">
    <source>
        <dbReference type="EMBL" id="PAK77584.1"/>
    </source>
</evidence>
<accession>A0A269XWB5</accession>
<name>A0A269XWB5_9PROT</name>
<sequence length="365" mass="39841">MKIRPDIVQVYREVHSWVGILCSLFLFVAFYAGSISMFEQPLQVWLTPAPSLPQPVDLADAPQLLQKAFAEYPDASSHYTVVVNPDNARPARLMWPQDPTHRGHGPQDYVLAALSPDGELHTLVSRPSEIPFFIDQLHEQIGLPLPHTAARYTMGCVAVGYFLALVSGVIAFLPALKKMLFALRFGSATRKVWLDLHNLVGVFSLPFHFIIAATAVVFAFHEPIFALQGKLFQQGQPVAHGPAQQHGHAGDRSKGNGTRTVNFEGQMPPQAILVELQKQAPGFVADTLEYTTQSNRGKSRTTLRITGHDERYPTRGASNGFAVVDPASGKVLSADYLPGHQSAGFAALTAFVALHFGSYGGLPVR</sequence>
<proteinExistence type="predicted"/>
<evidence type="ECO:0000313" key="4">
    <source>
        <dbReference type="Proteomes" id="UP000216151"/>
    </source>
</evidence>